<proteinExistence type="predicted"/>
<feature type="transmembrane region" description="Helical" evidence="1">
    <location>
        <begin position="49"/>
        <end position="70"/>
    </location>
</feature>
<name>L8JKX4_9BACT</name>
<dbReference type="Proteomes" id="UP000011135">
    <property type="component" value="Unassembled WGS sequence"/>
</dbReference>
<dbReference type="STRING" id="1237149.C900_04982"/>
<comment type="caution">
    <text evidence="2">The sequence shown here is derived from an EMBL/GenBank/DDBJ whole genome shotgun (WGS) entry which is preliminary data.</text>
</comment>
<dbReference type="AlphaFoldDB" id="L8JKX4"/>
<feature type="transmembrane region" description="Helical" evidence="1">
    <location>
        <begin position="6"/>
        <end position="28"/>
    </location>
</feature>
<accession>L8JKX4</accession>
<keyword evidence="1" id="KW-0472">Membrane</keyword>
<keyword evidence="3" id="KW-1185">Reference proteome</keyword>
<organism evidence="2 3">
    <name type="scientific">Fulvivirga imtechensis AK7</name>
    <dbReference type="NCBI Taxonomy" id="1237149"/>
    <lineage>
        <taxon>Bacteria</taxon>
        <taxon>Pseudomonadati</taxon>
        <taxon>Bacteroidota</taxon>
        <taxon>Cytophagia</taxon>
        <taxon>Cytophagales</taxon>
        <taxon>Fulvivirgaceae</taxon>
        <taxon>Fulvivirga</taxon>
    </lineage>
</organism>
<dbReference type="EMBL" id="AMZN01000072">
    <property type="protein sequence ID" value="ELR69450.1"/>
    <property type="molecule type" value="Genomic_DNA"/>
</dbReference>
<gene>
    <name evidence="2" type="ORF">C900_04982</name>
</gene>
<keyword evidence="1" id="KW-1133">Transmembrane helix</keyword>
<keyword evidence="1" id="KW-0812">Transmembrane</keyword>
<evidence type="ECO:0000256" key="1">
    <source>
        <dbReference type="SAM" id="Phobius"/>
    </source>
</evidence>
<sequence>MRISGLLYVVELRVMNIFIMIAGILTAIKALRRMSPEEFTYFKGMGTGILTGIVGSVLFGLFIFFYVSFLDTGLMQSIIENEPMGRFMNPYIVSVIIVVEGIASALLVTFVLMNYLDPTKMH</sequence>
<dbReference type="Pfam" id="PF13858">
    <property type="entry name" value="DUF4199"/>
    <property type="match status" value="1"/>
</dbReference>
<reference evidence="2 3" key="1">
    <citation type="submission" date="2012-12" db="EMBL/GenBank/DDBJ databases">
        <title>Genome assembly of Fulvivirga imtechensis AK7.</title>
        <authorList>
            <person name="Nupur N."/>
            <person name="Khatri I."/>
            <person name="Kumar R."/>
            <person name="Subramanian S."/>
            <person name="Pinnaka A."/>
        </authorList>
    </citation>
    <scope>NUCLEOTIDE SEQUENCE [LARGE SCALE GENOMIC DNA]</scope>
    <source>
        <strain evidence="2 3">AK7</strain>
    </source>
</reference>
<dbReference type="InterPro" id="IPR025250">
    <property type="entry name" value="DUF4199"/>
</dbReference>
<evidence type="ECO:0000313" key="3">
    <source>
        <dbReference type="Proteomes" id="UP000011135"/>
    </source>
</evidence>
<protein>
    <submittedName>
        <fullName evidence="2">Uncharacterized protein</fullName>
    </submittedName>
</protein>
<feature type="transmembrane region" description="Helical" evidence="1">
    <location>
        <begin position="90"/>
        <end position="116"/>
    </location>
</feature>
<evidence type="ECO:0000313" key="2">
    <source>
        <dbReference type="EMBL" id="ELR69450.1"/>
    </source>
</evidence>